<keyword evidence="2 5" id="KW-0812">Transmembrane</keyword>
<evidence type="ECO:0000256" key="5">
    <source>
        <dbReference type="SAM" id="Phobius"/>
    </source>
</evidence>
<gene>
    <name evidence="7" type="ORF">G3I74_05605</name>
</gene>
<dbReference type="EMBL" id="JAAGSC010000037">
    <property type="protein sequence ID" value="NDY95201.1"/>
    <property type="molecule type" value="Genomic_DNA"/>
</dbReference>
<dbReference type="AlphaFoldDB" id="A0A845V4P2"/>
<name>A0A845V4P2_9GAMM</name>
<keyword evidence="8" id="KW-1185">Reference proteome</keyword>
<protein>
    <submittedName>
        <fullName evidence="7">Ionic transporter y4hA</fullName>
    </submittedName>
</protein>
<dbReference type="Gene3D" id="1.20.1420.30">
    <property type="entry name" value="NCX, central ion-binding region"/>
    <property type="match status" value="1"/>
</dbReference>
<feature type="transmembrane region" description="Helical" evidence="5">
    <location>
        <begin position="317"/>
        <end position="342"/>
    </location>
</feature>
<feature type="domain" description="Sodium/calcium exchanger membrane region" evidence="6">
    <location>
        <begin position="253"/>
        <end position="393"/>
    </location>
</feature>
<feature type="transmembrane region" description="Helical" evidence="5">
    <location>
        <begin position="246"/>
        <end position="271"/>
    </location>
</feature>
<keyword evidence="4 5" id="KW-0472">Membrane</keyword>
<feature type="transmembrane region" description="Helical" evidence="5">
    <location>
        <begin position="47"/>
        <end position="65"/>
    </location>
</feature>
<evidence type="ECO:0000256" key="4">
    <source>
        <dbReference type="ARBA" id="ARBA00023136"/>
    </source>
</evidence>
<sequence>MANQSALLIWLPYDRGPKLRDGDDGVDRVAGRVSAVRKFFPVPLRSVLVPVFALVVAAAFMVLWSGPLPGWLVPFAGLLLLATVLAAVHHAETIAARLGDPYGAILLALAVTMIEVALIVSVLLKAPAGTSEIARDTVFAAIMIVLNGIVGICLLVGGIRFREQDFVARGAVGALAVLATVAVLALVLPNYTLAVPGPVYATPQLLFVAIVSLGLYALFLFVQMVRHRGDFSDPRVEELAEHKPGGRALGIALFLLPAALLGVVLLAEILAPSVEHAVERAGLPAALVGVVIAMTVLLPEGTAALRAARANRLQTSLNLALGSALASICLTIPAVAFLSIALGQPLTLGLEAEHIVLLLLSLFVATLSLAMGRTTILQGGLHLVIFAAFLTIAAIP</sequence>
<dbReference type="Proteomes" id="UP000484885">
    <property type="component" value="Unassembled WGS sequence"/>
</dbReference>
<dbReference type="Pfam" id="PF01699">
    <property type="entry name" value="Na_Ca_ex"/>
    <property type="match status" value="2"/>
</dbReference>
<dbReference type="PANTHER" id="PTHR37958:SF1">
    <property type="entry name" value="SODIUM-POTASSIUM_PROTON ANTIPORTER CHAA"/>
    <property type="match status" value="1"/>
</dbReference>
<evidence type="ECO:0000313" key="8">
    <source>
        <dbReference type="Proteomes" id="UP000484885"/>
    </source>
</evidence>
<evidence type="ECO:0000259" key="6">
    <source>
        <dbReference type="Pfam" id="PF01699"/>
    </source>
</evidence>
<dbReference type="InterPro" id="IPR044880">
    <property type="entry name" value="NCX_ion-bd_dom_sf"/>
</dbReference>
<feature type="transmembrane region" description="Helical" evidence="5">
    <location>
        <begin position="71"/>
        <end position="91"/>
    </location>
</feature>
<feature type="transmembrane region" description="Helical" evidence="5">
    <location>
        <begin position="354"/>
        <end position="372"/>
    </location>
</feature>
<feature type="transmembrane region" description="Helical" evidence="5">
    <location>
        <begin position="171"/>
        <end position="193"/>
    </location>
</feature>
<dbReference type="GO" id="GO:0015386">
    <property type="term" value="F:potassium:proton antiporter activity"/>
    <property type="evidence" value="ECO:0007669"/>
    <property type="project" value="TreeGrafter"/>
</dbReference>
<dbReference type="InterPro" id="IPR004837">
    <property type="entry name" value="NaCa_Exmemb"/>
</dbReference>
<evidence type="ECO:0000256" key="2">
    <source>
        <dbReference type="ARBA" id="ARBA00022692"/>
    </source>
</evidence>
<accession>A0A845V4P2</accession>
<feature type="domain" description="Sodium/calcium exchanger membrane region" evidence="6">
    <location>
        <begin position="75"/>
        <end position="224"/>
    </location>
</feature>
<dbReference type="GO" id="GO:0005886">
    <property type="term" value="C:plasma membrane"/>
    <property type="evidence" value="ECO:0007669"/>
    <property type="project" value="TreeGrafter"/>
</dbReference>
<feature type="transmembrane region" description="Helical" evidence="5">
    <location>
        <begin position="379"/>
        <end position="395"/>
    </location>
</feature>
<keyword evidence="3 5" id="KW-1133">Transmembrane helix</keyword>
<comment type="subcellular location">
    <subcellularLocation>
        <location evidence="1">Membrane</location>
        <topology evidence="1">Multi-pass membrane protein</topology>
    </subcellularLocation>
</comment>
<comment type="caution">
    <text evidence="7">The sequence shown here is derived from an EMBL/GenBank/DDBJ whole genome shotgun (WGS) entry which is preliminary data.</text>
</comment>
<feature type="transmembrane region" description="Helical" evidence="5">
    <location>
        <begin position="283"/>
        <end position="305"/>
    </location>
</feature>
<proteinExistence type="predicted"/>
<feature type="transmembrane region" description="Helical" evidence="5">
    <location>
        <begin position="103"/>
        <end position="126"/>
    </location>
</feature>
<organism evidence="7 8">
    <name type="scientific">Wenzhouxiangella limi</name>
    <dbReference type="NCBI Taxonomy" id="2707351"/>
    <lineage>
        <taxon>Bacteria</taxon>
        <taxon>Pseudomonadati</taxon>
        <taxon>Pseudomonadota</taxon>
        <taxon>Gammaproteobacteria</taxon>
        <taxon>Chromatiales</taxon>
        <taxon>Wenzhouxiangellaceae</taxon>
        <taxon>Wenzhouxiangella</taxon>
    </lineage>
</organism>
<dbReference type="GO" id="GO:0015385">
    <property type="term" value="F:sodium:proton antiporter activity"/>
    <property type="evidence" value="ECO:0007669"/>
    <property type="project" value="TreeGrafter"/>
</dbReference>
<dbReference type="InterPro" id="IPR052946">
    <property type="entry name" value="Alkaline_pH_Ca-Antiporter"/>
</dbReference>
<reference evidence="7 8" key="1">
    <citation type="submission" date="2020-02" db="EMBL/GenBank/DDBJ databases">
        <authorList>
            <person name="Zhang X.-Y."/>
        </authorList>
    </citation>
    <scope>NUCLEOTIDE SEQUENCE [LARGE SCALE GENOMIC DNA]</scope>
    <source>
        <strain evidence="7 8">C33</strain>
    </source>
</reference>
<evidence type="ECO:0000313" key="7">
    <source>
        <dbReference type="EMBL" id="NDY95201.1"/>
    </source>
</evidence>
<feature type="transmembrane region" description="Helical" evidence="5">
    <location>
        <begin position="205"/>
        <end position="225"/>
    </location>
</feature>
<dbReference type="PANTHER" id="PTHR37958">
    <property type="entry name" value="SODIUM-POTASSIUM/PROTON ANTIPORTER CHAA"/>
    <property type="match status" value="1"/>
</dbReference>
<feature type="transmembrane region" description="Helical" evidence="5">
    <location>
        <begin position="138"/>
        <end position="159"/>
    </location>
</feature>
<evidence type="ECO:0000256" key="3">
    <source>
        <dbReference type="ARBA" id="ARBA00022989"/>
    </source>
</evidence>
<evidence type="ECO:0000256" key="1">
    <source>
        <dbReference type="ARBA" id="ARBA00004141"/>
    </source>
</evidence>